<sequence>MRTALHGISSFHSSLVTDIRLAAAAGFTDLEIFYPKLVRYLACGGTIETLRQRIADAGLRVSHVSALDHIERHSHEDFEYLLREARKITREAEMLGAQTVMVLPRNGIDHLSRTQIMDIMTRNIGAIAAIGRDHGIRYMIELPAFTQFHTLAQVQEIYDRVGATNIGVVVDFWHFHASGATPEDVAAMDRERIFGVHFCDGRRPKDSEGWDETVLRACMPGEGEIDLAAWSDAVRRSGYQGPWSVELISPWLWEADPECLLPKLQGILAQYAAPV</sequence>
<dbReference type="SUPFAM" id="SSF51658">
    <property type="entry name" value="Xylose isomerase-like"/>
    <property type="match status" value="1"/>
</dbReference>
<keyword evidence="2" id="KW-0413">Isomerase</keyword>
<dbReference type="InterPro" id="IPR036237">
    <property type="entry name" value="Xyl_isomerase-like_sf"/>
</dbReference>
<dbReference type="InterPro" id="IPR050312">
    <property type="entry name" value="IolE/XylAMocC-like"/>
</dbReference>
<organism evidence="2 3">
    <name type="scientific">Asaia krungthepensis NRIC 0535</name>
    <dbReference type="NCBI Taxonomy" id="1307925"/>
    <lineage>
        <taxon>Bacteria</taxon>
        <taxon>Pseudomonadati</taxon>
        <taxon>Pseudomonadota</taxon>
        <taxon>Alphaproteobacteria</taxon>
        <taxon>Acetobacterales</taxon>
        <taxon>Acetobacteraceae</taxon>
        <taxon>Asaia</taxon>
    </lineage>
</organism>
<protein>
    <submittedName>
        <fullName evidence="2">Sugar phosphate isomerase/epimerase</fullName>
    </submittedName>
</protein>
<dbReference type="RefSeq" id="WP_264816888.1">
    <property type="nucleotide sequence ID" value="NZ_BAPV01000057.1"/>
</dbReference>
<dbReference type="EMBL" id="BAPV01000057">
    <property type="protein sequence ID" value="GBQ92378.1"/>
    <property type="molecule type" value="Genomic_DNA"/>
</dbReference>
<name>A0ABQ0Q5H1_9PROT</name>
<keyword evidence="3" id="KW-1185">Reference proteome</keyword>
<accession>A0ABQ0Q5H1</accession>
<comment type="caution">
    <text evidence="2">The sequence shown here is derived from an EMBL/GenBank/DDBJ whole genome shotgun (WGS) entry which is preliminary data.</text>
</comment>
<dbReference type="Pfam" id="PF01261">
    <property type="entry name" value="AP_endonuc_2"/>
    <property type="match status" value="1"/>
</dbReference>
<dbReference type="PANTHER" id="PTHR12110">
    <property type="entry name" value="HYDROXYPYRUVATE ISOMERASE"/>
    <property type="match status" value="1"/>
</dbReference>
<dbReference type="GO" id="GO:0016853">
    <property type="term" value="F:isomerase activity"/>
    <property type="evidence" value="ECO:0007669"/>
    <property type="project" value="UniProtKB-KW"/>
</dbReference>
<dbReference type="PANTHER" id="PTHR12110:SF48">
    <property type="entry name" value="BLL3656 PROTEIN"/>
    <property type="match status" value="1"/>
</dbReference>
<evidence type="ECO:0000313" key="2">
    <source>
        <dbReference type="EMBL" id="GBQ92378.1"/>
    </source>
</evidence>
<feature type="domain" description="Xylose isomerase-like TIM barrel" evidence="1">
    <location>
        <begin position="19"/>
        <end position="251"/>
    </location>
</feature>
<dbReference type="InterPro" id="IPR013022">
    <property type="entry name" value="Xyl_isomerase-like_TIM-brl"/>
</dbReference>
<proteinExistence type="predicted"/>
<evidence type="ECO:0000313" key="3">
    <source>
        <dbReference type="Proteomes" id="UP001062776"/>
    </source>
</evidence>
<dbReference type="Gene3D" id="3.20.20.150">
    <property type="entry name" value="Divalent-metal-dependent TIM barrel enzymes"/>
    <property type="match status" value="1"/>
</dbReference>
<gene>
    <name evidence="2" type="ORF">AA0535_2533</name>
</gene>
<dbReference type="Proteomes" id="UP001062776">
    <property type="component" value="Unassembled WGS sequence"/>
</dbReference>
<reference evidence="2" key="1">
    <citation type="submission" date="2013-04" db="EMBL/GenBank/DDBJ databases">
        <title>The genome sequencing project of 58 acetic acid bacteria.</title>
        <authorList>
            <person name="Okamoto-Kainuma A."/>
            <person name="Ishikawa M."/>
            <person name="Umino S."/>
            <person name="Koizumi Y."/>
            <person name="Shiwa Y."/>
            <person name="Yoshikawa H."/>
            <person name="Matsutani M."/>
            <person name="Matsushita K."/>
        </authorList>
    </citation>
    <scope>NUCLEOTIDE SEQUENCE</scope>
    <source>
        <strain evidence="2">NRIC 0535</strain>
    </source>
</reference>
<evidence type="ECO:0000259" key="1">
    <source>
        <dbReference type="Pfam" id="PF01261"/>
    </source>
</evidence>